<gene>
    <name evidence="1" type="ORF">O181_011681</name>
</gene>
<keyword evidence="2" id="KW-1185">Reference proteome</keyword>
<dbReference type="EMBL" id="AVOT02002928">
    <property type="protein sequence ID" value="MBW0471966.1"/>
    <property type="molecule type" value="Genomic_DNA"/>
</dbReference>
<comment type="caution">
    <text evidence="1">The sequence shown here is derived from an EMBL/GenBank/DDBJ whole genome shotgun (WGS) entry which is preliminary data.</text>
</comment>
<sequence length="156" mass="17253">MDYRKVLASTKFTLAHNRLGKDDRHSIVDSRSLYPVFRNSLPAGLEPAVFGWHSQALGSGEYRSPTRYHYATGADPGTRSCTRDRLLANFPVDVQAIAGNAWGASSPCRLIRLFSAHRSTIHILLQLVLILDLTSFNQDQNVDSMASSDCPNESFG</sequence>
<proteinExistence type="predicted"/>
<organism evidence="1 2">
    <name type="scientific">Austropuccinia psidii MF-1</name>
    <dbReference type="NCBI Taxonomy" id="1389203"/>
    <lineage>
        <taxon>Eukaryota</taxon>
        <taxon>Fungi</taxon>
        <taxon>Dikarya</taxon>
        <taxon>Basidiomycota</taxon>
        <taxon>Pucciniomycotina</taxon>
        <taxon>Pucciniomycetes</taxon>
        <taxon>Pucciniales</taxon>
        <taxon>Sphaerophragmiaceae</taxon>
        <taxon>Austropuccinia</taxon>
    </lineage>
</organism>
<dbReference type="AlphaFoldDB" id="A0A9Q3BW74"/>
<evidence type="ECO:0000313" key="2">
    <source>
        <dbReference type="Proteomes" id="UP000765509"/>
    </source>
</evidence>
<protein>
    <submittedName>
        <fullName evidence="1">Uncharacterized protein</fullName>
    </submittedName>
</protein>
<reference evidence="1" key="1">
    <citation type="submission" date="2021-03" db="EMBL/GenBank/DDBJ databases">
        <title>Draft genome sequence of rust myrtle Austropuccinia psidii MF-1, a brazilian biotype.</title>
        <authorList>
            <person name="Quecine M.C."/>
            <person name="Pachon D.M.R."/>
            <person name="Bonatelli M.L."/>
            <person name="Correr F.H."/>
            <person name="Franceschini L.M."/>
            <person name="Leite T.F."/>
            <person name="Margarido G.R.A."/>
            <person name="Almeida C.A."/>
            <person name="Ferrarezi J.A."/>
            <person name="Labate C.A."/>
        </authorList>
    </citation>
    <scope>NUCLEOTIDE SEQUENCE</scope>
    <source>
        <strain evidence="1">MF-1</strain>
    </source>
</reference>
<dbReference type="Proteomes" id="UP000765509">
    <property type="component" value="Unassembled WGS sequence"/>
</dbReference>
<accession>A0A9Q3BW74</accession>
<name>A0A9Q3BW74_9BASI</name>
<evidence type="ECO:0000313" key="1">
    <source>
        <dbReference type="EMBL" id="MBW0471966.1"/>
    </source>
</evidence>